<dbReference type="Gene3D" id="3.90.199.10">
    <property type="entry name" value="Topoisomerase II, domain 5"/>
    <property type="match status" value="1"/>
</dbReference>
<evidence type="ECO:0000259" key="10">
    <source>
        <dbReference type="PROSITE" id="PS52040"/>
    </source>
</evidence>
<comment type="similarity">
    <text evidence="2 8">Belongs to the type II topoisomerase GyrA/ParC subunit family.</text>
</comment>
<dbReference type="InterPro" id="IPR002205">
    <property type="entry name" value="Topo_IIA_dom_A"/>
</dbReference>
<evidence type="ECO:0000256" key="3">
    <source>
        <dbReference type="ARBA" id="ARBA00022741"/>
    </source>
</evidence>
<evidence type="ECO:0000313" key="12">
    <source>
        <dbReference type="Proteomes" id="UP001466331"/>
    </source>
</evidence>
<reference evidence="11 12" key="1">
    <citation type="submission" date="2024-03" db="EMBL/GenBank/DDBJ databases">
        <title>Ignisphaera cupida sp. nov., a hyperthermophilic hydrolytic archaeon from a hot spring of Kamchatka, and proposal of Ignisphaeraceae fam. nov.</title>
        <authorList>
            <person name="Podosokorskaya O.A."/>
            <person name="Elcheninov A.G."/>
            <person name="Maltseva A.I."/>
            <person name="Zayulina K.S."/>
            <person name="Novikov A."/>
            <person name="Merkel A.Y."/>
        </authorList>
    </citation>
    <scope>NUCLEOTIDE SEQUENCE [LARGE SCALE GENOMIC DNA]</scope>
    <source>
        <strain evidence="11 12">38H-sp</strain>
    </source>
</reference>
<feature type="short sequence motif" description="GyrA-box" evidence="8">
    <location>
        <begin position="526"/>
        <end position="532"/>
    </location>
</feature>
<sequence length="810" mass="89987">MAQLQGKVIPIPIEDEIKNSYLNYAMSVIVSRALPDARDGLKPVQRRILYAMYEMGLRHDRAYKKCGRIVGDVLGKYHPHGDQSIYDALVRLAQDFSLRYPMVIGQGNFGSVDGDPPAAMRYTEAKLQKIAEEMLKDINKETVDFIPNYDDSLKEPSVLPAAVPYLLVNGVSGIAVGMATNMAPHNLNEVAKAISAYIKNPNIKDKELLKYIKGPDFPTGGIIYGLKGIRSSYLTGKGAITVRARFTLETLRSGKDAIIVTEIPYAVNKTNLLEKIASLVKDKKIDGISEIRDESDRNGMRIVFELKRGAIPKVIINRLFKMTPLQTVFYVNNVALVDGRPKTLTLKELIKYFVDHRQEIVIRRAKYDLKKAEERAHILEGLKIALDNIDEVIAIIKKSRTVDTARTNLIKRFSLSERQAQAILDMRLQKLTSLETRKIVEELQATLKLIAELKALLASEEKILQVVKEETLKIAEDYGDDRRTEIVPEEAENLDIEDLIQKEDMVVIISKDGFIKRMPVSAYRRQGRGGRGLSGGKLNGDDAVTHLFIASTHDYILFLSNEGKAYYLKVHEIPEGSRIARGKIIRSLIQMSPDEDVSAVVAISSFESDDFLFLVTAKGYAKRLDISTLSNAKTRGVNAISLDNGDYLVDALLTKGNGEVVLVSRGGYALRCKEEHFRVMGRTARGVSAMNLSAGDEICGAALVEKDKYLLLVSSYGYGKRLSFEQFSPHGRATKGQIAYKVSEKTGELAAAISVDYKDDIMVVTAQGNIIKMAVKDVSEMGRQASGVKVVNIDNADYAVSVDRIARDKD</sequence>
<dbReference type="InterPro" id="IPR013760">
    <property type="entry name" value="Topo_IIA-like_dom_sf"/>
</dbReference>
<evidence type="ECO:0000256" key="6">
    <source>
        <dbReference type="ARBA" id="ARBA00023125"/>
    </source>
</evidence>
<keyword evidence="8" id="KW-0963">Cytoplasm</keyword>
<dbReference type="SUPFAM" id="SSF101904">
    <property type="entry name" value="GyrA/ParC C-terminal domain-like"/>
    <property type="match status" value="1"/>
</dbReference>
<keyword evidence="5 8" id="KW-0799">Topoisomerase</keyword>
<evidence type="ECO:0000313" key="11">
    <source>
        <dbReference type="EMBL" id="MEM5947230.1"/>
    </source>
</evidence>
<evidence type="ECO:0000256" key="5">
    <source>
        <dbReference type="ARBA" id="ARBA00023029"/>
    </source>
</evidence>
<accession>A0ABU9UB63</accession>
<evidence type="ECO:0000256" key="8">
    <source>
        <dbReference type="HAMAP-Rule" id="MF_01897"/>
    </source>
</evidence>
<dbReference type="PANTHER" id="PTHR43493:SF5">
    <property type="entry name" value="DNA GYRASE SUBUNIT A, CHLOROPLASTIC_MITOCHONDRIAL"/>
    <property type="match status" value="1"/>
</dbReference>
<comment type="subunit">
    <text evidence="8">Heterotetramer, composed of two GyrA and two GyrB chains. In the heterotetramer, GyrA contains the active site tyrosine that forms a transient covalent intermediate with DNA, while GyrB binds cofactors and catalyzes ATP hydrolysis.</text>
</comment>
<dbReference type="InterPro" id="IPR013757">
    <property type="entry name" value="Topo_IIA_A_a_sf"/>
</dbReference>
<evidence type="ECO:0000256" key="7">
    <source>
        <dbReference type="ARBA" id="ARBA00023235"/>
    </source>
</evidence>
<evidence type="ECO:0000256" key="4">
    <source>
        <dbReference type="ARBA" id="ARBA00022840"/>
    </source>
</evidence>
<name>A0ABU9UB63_9SPIR</name>
<dbReference type="NCBIfam" id="NF004043">
    <property type="entry name" value="PRK05560.1"/>
    <property type="match status" value="1"/>
</dbReference>
<dbReference type="NCBIfam" id="TIGR01063">
    <property type="entry name" value="gyrA"/>
    <property type="match status" value="1"/>
</dbReference>
<dbReference type="InterPro" id="IPR035516">
    <property type="entry name" value="Gyrase/topoIV_suA_C"/>
</dbReference>
<keyword evidence="3 8" id="KW-0547">Nucleotide-binding</keyword>
<dbReference type="SUPFAM" id="SSF56719">
    <property type="entry name" value="Type II DNA topoisomerase"/>
    <property type="match status" value="1"/>
</dbReference>
<keyword evidence="4 8" id="KW-0067">ATP-binding</keyword>
<dbReference type="RefSeq" id="WP_420068680.1">
    <property type="nucleotide sequence ID" value="NZ_JBCHKQ010000001.1"/>
</dbReference>
<dbReference type="EC" id="5.6.2.2" evidence="8"/>
<dbReference type="Gene3D" id="3.30.1360.40">
    <property type="match status" value="1"/>
</dbReference>
<comment type="miscellaneous">
    <text evidence="8">Few gyrases are as efficient as E.coli at forming negative supercoils. Not all organisms have 2 type II topoisomerases; in organisms with a single type II topoisomerase this enzyme also has to decatenate newly replicated chromosomes.</text>
</comment>
<gene>
    <name evidence="8 11" type="primary">gyrA</name>
    <name evidence="11" type="ORF">WKV44_01610</name>
</gene>
<dbReference type="InterPro" id="IPR005743">
    <property type="entry name" value="GyrA"/>
</dbReference>
<keyword evidence="12" id="KW-1185">Reference proteome</keyword>
<dbReference type="Gene3D" id="2.120.10.90">
    <property type="entry name" value="DNA gyrase/topoisomerase IV, subunit A, C-terminal"/>
    <property type="match status" value="1"/>
</dbReference>
<evidence type="ECO:0000256" key="9">
    <source>
        <dbReference type="PROSITE-ProRule" id="PRU01384"/>
    </source>
</evidence>
<feature type="active site" description="O-(5'-phospho-DNA)-tyrosine intermediate" evidence="8 9">
    <location>
        <position position="122"/>
    </location>
</feature>
<comment type="catalytic activity">
    <reaction evidence="1 8 9">
        <text>ATP-dependent breakage, passage and rejoining of double-stranded DNA.</text>
        <dbReference type="EC" id="5.6.2.2"/>
    </reaction>
</comment>
<dbReference type="SMART" id="SM00434">
    <property type="entry name" value="TOP4c"/>
    <property type="match status" value="1"/>
</dbReference>
<dbReference type="InterPro" id="IPR050220">
    <property type="entry name" value="Type_II_DNA_Topoisomerases"/>
</dbReference>
<dbReference type="Pfam" id="PF00521">
    <property type="entry name" value="DNA_topoisoIV"/>
    <property type="match status" value="1"/>
</dbReference>
<comment type="subcellular location">
    <subcellularLocation>
        <location evidence="8">Cytoplasm</location>
    </subcellularLocation>
</comment>
<comment type="function">
    <text evidence="8">A type II topoisomerase that negatively supercoils closed circular double-stranded (ds) DNA in an ATP-dependent manner to modulate DNA topology and maintain chromosomes in an underwound state. Negative supercoiling favors strand separation, and DNA replication, transcription, recombination and repair, all of which involve strand separation. Also able to catalyze the interconversion of other topological isomers of dsDNA rings, including catenanes and knotted rings. Type II topoisomerases break and join 2 DNA strands simultaneously in an ATP-dependent manner.</text>
</comment>
<dbReference type="EMBL" id="JBCHKQ010000001">
    <property type="protein sequence ID" value="MEM5947230.1"/>
    <property type="molecule type" value="Genomic_DNA"/>
</dbReference>
<dbReference type="HAMAP" id="MF_01897">
    <property type="entry name" value="GyrA"/>
    <property type="match status" value="1"/>
</dbReference>
<feature type="domain" description="Topo IIA-type catalytic" evidence="10">
    <location>
        <begin position="34"/>
        <end position="499"/>
    </location>
</feature>
<comment type="caution">
    <text evidence="11">The sequence shown here is derived from an EMBL/GenBank/DDBJ whole genome shotgun (WGS) entry which is preliminary data.</text>
</comment>
<evidence type="ECO:0000256" key="1">
    <source>
        <dbReference type="ARBA" id="ARBA00000185"/>
    </source>
</evidence>
<dbReference type="NCBIfam" id="NF004044">
    <property type="entry name" value="PRK05561.1"/>
    <property type="match status" value="1"/>
</dbReference>
<dbReference type="PANTHER" id="PTHR43493">
    <property type="entry name" value="DNA GYRASE/TOPOISOMERASE SUBUNIT A"/>
    <property type="match status" value="1"/>
</dbReference>
<protein>
    <recommendedName>
        <fullName evidence="8">DNA gyrase subunit A</fullName>
        <ecNumber evidence="8">5.6.2.2</ecNumber>
    </recommendedName>
</protein>
<dbReference type="Proteomes" id="UP001466331">
    <property type="component" value="Unassembled WGS sequence"/>
</dbReference>
<dbReference type="Pfam" id="PF03989">
    <property type="entry name" value="DNA_gyraseA_C"/>
    <property type="match status" value="6"/>
</dbReference>
<dbReference type="GO" id="GO:0003918">
    <property type="term" value="F:DNA topoisomerase type II (double strand cut, ATP-hydrolyzing) activity"/>
    <property type="evidence" value="ECO:0007669"/>
    <property type="project" value="UniProtKB-EC"/>
</dbReference>
<dbReference type="CDD" id="cd00187">
    <property type="entry name" value="TOP4c"/>
    <property type="match status" value="1"/>
</dbReference>
<keyword evidence="6 8" id="KW-0238">DNA-binding</keyword>
<proteinExistence type="inferred from homology"/>
<keyword evidence="7 8" id="KW-0413">Isomerase</keyword>
<dbReference type="InterPro" id="IPR013758">
    <property type="entry name" value="Topo_IIA_A/C_ab"/>
</dbReference>
<evidence type="ECO:0000256" key="2">
    <source>
        <dbReference type="ARBA" id="ARBA00008263"/>
    </source>
</evidence>
<organism evidence="11 12">
    <name type="scientific">Rarispira pelagica</name>
    <dbReference type="NCBI Taxonomy" id="3141764"/>
    <lineage>
        <taxon>Bacteria</taxon>
        <taxon>Pseudomonadati</taxon>
        <taxon>Spirochaetota</taxon>
        <taxon>Spirochaetia</taxon>
        <taxon>Winmispirales</taxon>
        <taxon>Winmispiraceae</taxon>
        <taxon>Rarispira</taxon>
    </lineage>
</organism>
<dbReference type="Gene3D" id="1.10.268.10">
    <property type="entry name" value="Topoisomerase, domain 3"/>
    <property type="match status" value="1"/>
</dbReference>
<dbReference type="PROSITE" id="PS52040">
    <property type="entry name" value="TOPO_IIA"/>
    <property type="match status" value="1"/>
</dbReference>
<dbReference type="InterPro" id="IPR006691">
    <property type="entry name" value="GyrA/parC_rep"/>
</dbReference>